<sequence length="352" mass="39755">MSRMPLLKKLHVGSFLLSYKDYRALPCNWRNLINLVIEDCLSRSQLLSILAETPRIQSVSLAMFVGQEDSTFQASMVHLHDLKVLLLQWPFTGLPLQTLEILELTAPILPNALMECLSQTPKLISFHFTTIWHEFPLLDRHLSTITFSADQPAPLWPRLENIQLLTSTAMFHSAGSYLDNILRVRDEELQTLQKELESITSFTSGALTRFLESRSQTKLKTCDVFYPTKREPSFSEAELETLRELQRKGLKLRIHCITSHAGIDVHRDLPHGGLPVVFPDMESGFFGNEAWSCAACGTLSSLEVFEVKSIDETVVGSQANRTSTSTAFGQGLSDTGIKKRTTALTRQKWFRD</sequence>
<dbReference type="Proteomes" id="UP000799118">
    <property type="component" value="Unassembled WGS sequence"/>
</dbReference>
<reference evidence="1" key="1">
    <citation type="journal article" date="2019" name="Environ. Microbiol.">
        <title>Fungal ecological strategies reflected in gene transcription - a case study of two litter decomposers.</title>
        <authorList>
            <person name="Barbi F."/>
            <person name="Kohler A."/>
            <person name="Barry K."/>
            <person name="Baskaran P."/>
            <person name="Daum C."/>
            <person name="Fauchery L."/>
            <person name="Ihrmark K."/>
            <person name="Kuo A."/>
            <person name="LaButti K."/>
            <person name="Lipzen A."/>
            <person name="Morin E."/>
            <person name="Grigoriev I.V."/>
            <person name="Henrissat B."/>
            <person name="Lindahl B."/>
            <person name="Martin F."/>
        </authorList>
    </citation>
    <scope>NUCLEOTIDE SEQUENCE</scope>
    <source>
        <strain evidence="1">JB14</strain>
    </source>
</reference>
<evidence type="ECO:0000313" key="1">
    <source>
        <dbReference type="EMBL" id="KAE9397861.1"/>
    </source>
</evidence>
<dbReference type="OrthoDB" id="10645454at2759"/>
<dbReference type="AlphaFoldDB" id="A0A6A4HK13"/>
<dbReference type="Gene3D" id="3.80.10.10">
    <property type="entry name" value="Ribonuclease Inhibitor"/>
    <property type="match status" value="1"/>
</dbReference>
<dbReference type="InterPro" id="IPR032675">
    <property type="entry name" value="LRR_dom_sf"/>
</dbReference>
<dbReference type="SUPFAM" id="SSF52047">
    <property type="entry name" value="RNI-like"/>
    <property type="match status" value="1"/>
</dbReference>
<name>A0A6A4HK13_9AGAR</name>
<evidence type="ECO:0000313" key="2">
    <source>
        <dbReference type="Proteomes" id="UP000799118"/>
    </source>
</evidence>
<organism evidence="1 2">
    <name type="scientific">Gymnopus androsaceus JB14</name>
    <dbReference type="NCBI Taxonomy" id="1447944"/>
    <lineage>
        <taxon>Eukaryota</taxon>
        <taxon>Fungi</taxon>
        <taxon>Dikarya</taxon>
        <taxon>Basidiomycota</taxon>
        <taxon>Agaricomycotina</taxon>
        <taxon>Agaricomycetes</taxon>
        <taxon>Agaricomycetidae</taxon>
        <taxon>Agaricales</taxon>
        <taxon>Marasmiineae</taxon>
        <taxon>Omphalotaceae</taxon>
        <taxon>Gymnopus</taxon>
    </lineage>
</organism>
<evidence type="ECO:0008006" key="3">
    <source>
        <dbReference type="Google" id="ProtNLM"/>
    </source>
</evidence>
<accession>A0A6A4HK13</accession>
<keyword evidence="2" id="KW-1185">Reference proteome</keyword>
<proteinExistence type="predicted"/>
<protein>
    <recommendedName>
        <fullName evidence="3">F-box domain-containing protein</fullName>
    </recommendedName>
</protein>
<gene>
    <name evidence="1" type="ORF">BT96DRAFT_940622</name>
</gene>
<dbReference type="EMBL" id="ML769491">
    <property type="protein sequence ID" value="KAE9397861.1"/>
    <property type="molecule type" value="Genomic_DNA"/>
</dbReference>